<organism evidence="1 2">
    <name type="scientific">Athelia psychrophila</name>
    <dbReference type="NCBI Taxonomy" id="1759441"/>
    <lineage>
        <taxon>Eukaryota</taxon>
        <taxon>Fungi</taxon>
        <taxon>Dikarya</taxon>
        <taxon>Basidiomycota</taxon>
        <taxon>Agaricomycotina</taxon>
        <taxon>Agaricomycetes</taxon>
        <taxon>Agaricomycetidae</taxon>
        <taxon>Atheliales</taxon>
        <taxon>Atheliaceae</taxon>
        <taxon>Athelia</taxon>
    </lineage>
</organism>
<keyword evidence="2" id="KW-1185">Reference proteome</keyword>
<reference evidence="1 2" key="1">
    <citation type="journal article" date="2016" name="Mol. Biol. Evol.">
        <title>Comparative Genomics of Early-Diverging Mushroom-Forming Fungi Provides Insights into the Origins of Lignocellulose Decay Capabilities.</title>
        <authorList>
            <person name="Nagy L.G."/>
            <person name="Riley R."/>
            <person name="Tritt A."/>
            <person name="Adam C."/>
            <person name="Daum C."/>
            <person name="Floudas D."/>
            <person name="Sun H."/>
            <person name="Yadav J.S."/>
            <person name="Pangilinan J."/>
            <person name="Larsson K.H."/>
            <person name="Matsuura K."/>
            <person name="Barry K."/>
            <person name="Labutti K."/>
            <person name="Kuo R."/>
            <person name="Ohm R.A."/>
            <person name="Bhattacharya S.S."/>
            <person name="Shirouzu T."/>
            <person name="Yoshinaga Y."/>
            <person name="Martin F.M."/>
            <person name="Grigoriev I.V."/>
            <person name="Hibbett D.S."/>
        </authorList>
    </citation>
    <scope>NUCLEOTIDE SEQUENCE [LARGE SCALE GENOMIC DNA]</scope>
    <source>
        <strain evidence="1 2">CBS 109695</strain>
    </source>
</reference>
<protein>
    <submittedName>
        <fullName evidence="1">Uncharacterized protein</fullName>
    </submittedName>
</protein>
<dbReference type="EMBL" id="KV417658">
    <property type="protein sequence ID" value="KZP11753.1"/>
    <property type="molecule type" value="Genomic_DNA"/>
</dbReference>
<evidence type="ECO:0000313" key="1">
    <source>
        <dbReference type="EMBL" id="KZP11753.1"/>
    </source>
</evidence>
<dbReference type="AlphaFoldDB" id="A0A166AM46"/>
<name>A0A166AM46_9AGAM</name>
<evidence type="ECO:0000313" key="2">
    <source>
        <dbReference type="Proteomes" id="UP000076532"/>
    </source>
</evidence>
<proteinExistence type="predicted"/>
<dbReference type="Proteomes" id="UP000076532">
    <property type="component" value="Unassembled WGS sequence"/>
</dbReference>
<accession>A0A166AM46</accession>
<gene>
    <name evidence="1" type="ORF">FIBSPDRAFT_176255</name>
</gene>
<sequence>MCTWFRTYKCLSVSVSAPLTTGHRAARAGRPADACMYVPSALPTLPSNHHYIISSTLVSGSYPIFIAYYRCADQLYIGLVRQRRPSRPSKGSSSTGGRRWRGIASSVIVSDAAQVMCAPFIFDQWTSPTAQVERHSATALHDLAVRAVSQPAMHNAQGRRSGCYSMDPPRPEFIHPVQLIGGAVDARYLIRGQIICEI</sequence>